<keyword evidence="1" id="KW-0343">GTPase activation</keyword>
<protein>
    <recommendedName>
        <fullName evidence="10">PH domain-containing protein</fullName>
    </recommendedName>
</protein>
<feature type="region of interest" description="Disordered" evidence="5">
    <location>
        <begin position="314"/>
        <end position="433"/>
    </location>
</feature>
<dbReference type="SMART" id="SM00324">
    <property type="entry name" value="RhoGAP"/>
    <property type="match status" value="1"/>
</dbReference>
<dbReference type="SUPFAM" id="SSF48452">
    <property type="entry name" value="TPR-like"/>
    <property type="match status" value="1"/>
</dbReference>
<dbReference type="InterPro" id="IPR011993">
    <property type="entry name" value="PH-like_dom_sf"/>
</dbReference>
<dbReference type="GO" id="GO:0005096">
    <property type="term" value="F:GTPase activator activity"/>
    <property type="evidence" value="ECO:0007669"/>
    <property type="project" value="UniProtKB-KW"/>
</dbReference>
<feature type="region of interest" description="Disordered" evidence="5">
    <location>
        <begin position="1475"/>
        <end position="1497"/>
    </location>
</feature>
<dbReference type="FunFam" id="1.25.40.10:FF:000225">
    <property type="entry name" value="Protein SMG7"/>
    <property type="match status" value="1"/>
</dbReference>
<dbReference type="CDD" id="cd00821">
    <property type="entry name" value="PH"/>
    <property type="match status" value="1"/>
</dbReference>
<dbReference type="Pfam" id="PF10374">
    <property type="entry name" value="EST1"/>
    <property type="match status" value="1"/>
</dbReference>
<feature type="domain" description="Rho-GAP" evidence="7">
    <location>
        <begin position="86"/>
        <end position="303"/>
    </location>
</feature>
<dbReference type="Gene3D" id="1.10.555.10">
    <property type="entry name" value="Rho GTPase activation protein"/>
    <property type="match status" value="1"/>
</dbReference>
<comment type="caution">
    <text evidence="8">The sequence shown here is derived from an EMBL/GenBank/DDBJ whole genome shotgun (WGS) entry which is preliminary data.</text>
</comment>
<feature type="compositionally biased region" description="Polar residues" evidence="5">
    <location>
        <begin position="1640"/>
        <end position="1656"/>
    </location>
</feature>
<evidence type="ECO:0000256" key="3">
    <source>
        <dbReference type="ARBA" id="ARBA00022803"/>
    </source>
</evidence>
<dbReference type="SMART" id="SM00233">
    <property type="entry name" value="PH"/>
    <property type="match status" value="1"/>
</dbReference>
<organism evidence="8 9">
    <name type="scientific">Brassica cretica</name>
    <name type="common">Mustard</name>
    <dbReference type="NCBI Taxonomy" id="69181"/>
    <lineage>
        <taxon>Eukaryota</taxon>
        <taxon>Viridiplantae</taxon>
        <taxon>Streptophyta</taxon>
        <taxon>Embryophyta</taxon>
        <taxon>Tracheophyta</taxon>
        <taxon>Spermatophyta</taxon>
        <taxon>Magnoliopsida</taxon>
        <taxon>eudicotyledons</taxon>
        <taxon>Gunneridae</taxon>
        <taxon>Pentapetalae</taxon>
        <taxon>rosids</taxon>
        <taxon>malvids</taxon>
        <taxon>Brassicales</taxon>
        <taxon>Brassicaceae</taxon>
        <taxon>Brassiceae</taxon>
        <taxon>Brassica</taxon>
    </lineage>
</organism>
<name>A0A8S9FZI7_BRACR</name>
<accession>A0A8S9FZI7</accession>
<evidence type="ECO:0000256" key="5">
    <source>
        <dbReference type="SAM" id="MobiDB-lite"/>
    </source>
</evidence>
<evidence type="ECO:0000256" key="2">
    <source>
        <dbReference type="ARBA" id="ARBA00022737"/>
    </source>
</evidence>
<dbReference type="InterPro" id="IPR018834">
    <property type="entry name" value="DNA/RNA-bd_Est1-type"/>
</dbReference>
<dbReference type="PROSITE" id="PS50003">
    <property type="entry name" value="PH_DOMAIN"/>
    <property type="match status" value="1"/>
</dbReference>
<dbReference type="SUPFAM" id="SSF50729">
    <property type="entry name" value="PH domain-like"/>
    <property type="match status" value="1"/>
</dbReference>
<dbReference type="InterPro" id="IPR000198">
    <property type="entry name" value="RhoGAP_dom"/>
</dbReference>
<sequence length="1807" mass="199869">MRHMADIMGLGWTSWKKRWFILTRNSLVFFKNDPGSLPQKGGEVNITLGGIDLNNSGSVVVREDKKLLTVLFPDGRDGRAFTLKAETFEDLHAWKTALEQALAHAPNAALSMGHNGIFLAETNEAIEGRDKRPLKSLVVGRPILLSLENIDGSPSFLEKALQFIEKYGTKIEGILRQAADVEEVERRVQEYEQGIESKEARISSLRSALAETFPEPNRRLLQRILKMMHTISSHSHENRMSPSAVAACMAPLLLRPLLAGECDLDDEFDSGEDNSAQLLAAANAANNAQAIITVLLEDYGSIFDEENIQRCSMSTESHIGNSGPDDSSDDDNNSKNEYHNAENEVEPVTDDDDNERALSGKMSESSGGTSSDLYEYKGFVADDSDIESPRETSGPIRNSNVRTDHVVRNLFINSTDQQAGEQMGGDDPTKYGENSCLVDGGESFQSGKVLNVLTHGNTLASPGLESSNEKLMNKGTPSSVPAKRATFWGRGSARKRSTDGSFDSSGEDELQRLETTKNELRQRIAKEARGNAILQGSLERRKQALHERRLSLEQDVSRLQEQLQAERDLRAALEVGLSMSSGQFSSHGVDSKTRAELEEIALAEADVARLKQKVAELHHQLSQQRQTNFGSFSDARDSHQYLQNHNPQKRFLQQDFDSTLAFVNHERKQRHEENILGAEWRNSKGGGSFGVGNSRQPSRKQMDKNTASSPRERAKSIFDKTVELEIKRRKAAQARNPSDPNLWQQIRENYEAIVLEDHTFSEEHNIEFTLWQLHYKRIEDFRSHINAVLASSNSNAQNSKGPSMADRVANLKLQFRTFLSEATGFYHEMILKIRSKYGLPLGYFSENQDSQNLADKDGKKFAEVQKGLVSCHRCLIYLGDLARYKGLYGEGDSKSREHAAASSYYLQAASLLPGSGNPHHQLAIIASYSGDEFAATYRYFRSLAVETPFPTARDNLIVAFEKNRLSYAQLFAAPKDSPRRPTGKRRGKGQDISSKKDADVVAVPEKDKATSADEKLKSFCVRFVRLNGILFTRTSLETFSDVLASTSSSLQDLISSSLKEEMSFGKDTSDSALFIVRLVTILIFSVANSKKEKEGQSYAEIVNRVELVRNSLTASFELLGHVIEQCAQLSDPSSSYFLPGVLVFVEWLACCPDVAMGSDPDERRTAVRSSFWNQCVAFFNQILSLGPMYIDDVEDESCFSNMSMYDERETENRLALWEDYELRGFLPLLPAQSILDFSRRHSFGTESPKEKKARIKRILAAGKALTSVIKVDQSHVYFDSKKKKFLVGSEPSNDLLDSHSSSAEVDNALQDNQGMMNHITPVTQLYQQIHLGEEDDDEEIVFKPLVAEKRKGASDHIYVPNGGGFKNPDQVATMGDSKALSVSDAAFHENLLLQARGNASIQLPASVGSNLLAHLLPSTQSQGVQLQQVQTQAVHPLPAQSLASARLQPMQSPVAQQSQAALLQQLQSRAMHFQHPQGQVPHVSLAQSQPASLGGSKWLPEEAANSLSGFAQMGNGHVMRNEMQGNHGVSYYPAHSLPIHQSFNVNGMAGMPYSQSRTPEAMLPPIIDAVSSSGIISDGLGVKSSVARKSPIGRASRPLGPPPGFNSFPSKLQKEPAPGPDMSGSTLPADDYSWLDGYQGQPQQSTGFNSSLNYGSSGKPEHMGTSNGLNGPASFPFPGKQAPASQFQAKFPYFQHPKEDNFVNGNDQSAQLPQQYPGHPSWSGHRFVSVTYVLSYLTPTEPRSVEVSSWILCGLGFLWGTSYLTDSGDGLCWCKRCLVTRMNGFYGIDRSKVPFSHLKWMMLDPYE</sequence>
<feature type="compositionally biased region" description="Polar residues" evidence="5">
    <location>
        <begin position="362"/>
        <end position="372"/>
    </location>
</feature>
<dbReference type="PROSITE" id="PS50238">
    <property type="entry name" value="RHOGAP"/>
    <property type="match status" value="1"/>
</dbReference>
<evidence type="ECO:0000256" key="1">
    <source>
        <dbReference type="ARBA" id="ARBA00022468"/>
    </source>
</evidence>
<gene>
    <name evidence="8" type="ORF">F2Q68_00022357</name>
</gene>
<feature type="region of interest" description="Disordered" evidence="5">
    <location>
        <begin position="974"/>
        <end position="999"/>
    </location>
</feature>
<dbReference type="Pfam" id="PF00620">
    <property type="entry name" value="RhoGAP"/>
    <property type="match status" value="1"/>
</dbReference>
<dbReference type="InterPro" id="IPR011990">
    <property type="entry name" value="TPR-like_helical_dom_sf"/>
</dbReference>
<feature type="region of interest" description="Disordered" evidence="5">
    <location>
        <begin position="673"/>
        <end position="715"/>
    </location>
</feature>
<keyword evidence="3" id="KW-0802">TPR repeat</keyword>
<dbReference type="InterPro" id="IPR019458">
    <property type="entry name" value="Est1-like_N"/>
</dbReference>
<feature type="region of interest" description="Disordered" evidence="5">
    <location>
        <begin position="460"/>
        <end position="511"/>
    </location>
</feature>
<dbReference type="Proteomes" id="UP000712281">
    <property type="component" value="Unassembled WGS sequence"/>
</dbReference>
<dbReference type="InterPro" id="IPR008936">
    <property type="entry name" value="Rho_GTPase_activation_prot"/>
</dbReference>
<keyword evidence="4" id="KW-0175">Coiled coil</keyword>
<evidence type="ECO:0008006" key="10">
    <source>
        <dbReference type="Google" id="ProtNLM"/>
    </source>
</evidence>
<dbReference type="PANTHER" id="PTHR46265:SF2">
    <property type="entry name" value="RHO GTPASE-ACTIVATING PROTEIN 7"/>
    <property type="match status" value="1"/>
</dbReference>
<evidence type="ECO:0000313" key="9">
    <source>
        <dbReference type="Proteomes" id="UP000712281"/>
    </source>
</evidence>
<dbReference type="Pfam" id="PF00169">
    <property type="entry name" value="PH"/>
    <property type="match status" value="1"/>
</dbReference>
<dbReference type="Pfam" id="PF10373">
    <property type="entry name" value="EST1_DNA_bind"/>
    <property type="match status" value="1"/>
</dbReference>
<dbReference type="InterPro" id="IPR025757">
    <property type="entry name" value="MIP1_Leuzipper"/>
</dbReference>
<feature type="compositionally biased region" description="Acidic residues" evidence="5">
    <location>
        <begin position="343"/>
        <end position="354"/>
    </location>
</feature>
<proteinExistence type="predicted"/>
<dbReference type="Pfam" id="PF14389">
    <property type="entry name" value="Lzipper-MIP1"/>
    <property type="match status" value="1"/>
</dbReference>
<feature type="domain" description="PH" evidence="6">
    <location>
        <begin position="1"/>
        <end position="103"/>
    </location>
</feature>
<dbReference type="GO" id="GO:0007165">
    <property type="term" value="P:signal transduction"/>
    <property type="evidence" value="ECO:0007669"/>
    <property type="project" value="InterPro"/>
</dbReference>
<keyword evidence="2" id="KW-0677">Repeat</keyword>
<dbReference type="Gene3D" id="2.30.29.30">
    <property type="entry name" value="Pleckstrin-homology domain (PH domain)/Phosphotyrosine-binding domain (PTB)"/>
    <property type="match status" value="1"/>
</dbReference>
<dbReference type="EMBL" id="QGKW02002228">
    <property type="protein sequence ID" value="KAF2538621.1"/>
    <property type="molecule type" value="Genomic_DNA"/>
</dbReference>
<reference evidence="8" key="1">
    <citation type="submission" date="2019-12" db="EMBL/GenBank/DDBJ databases">
        <title>Genome sequencing and annotation of Brassica cretica.</title>
        <authorList>
            <person name="Studholme D.J."/>
            <person name="Sarris P.F."/>
        </authorList>
    </citation>
    <scope>NUCLEOTIDE SEQUENCE</scope>
    <source>
        <strain evidence="8">PFS-001/15</strain>
        <tissue evidence="8">Leaf</tissue>
    </source>
</reference>
<feature type="compositionally biased region" description="Polar residues" evidence="5">
    <location>
        <begin position="411"/>
        <end position="420"/>
    </location>
</feature>
<evidence type="ECO:0000259" key="6">
    <source>
        <dbReference type="PROSITE" id="PS50003"/>
    </source>
</evidence>
<dbReference type="CDD" id="cd00159">
    <property type="entry name" value="RhoGAP"/>
    <property type="match status" value="1"/>
</dbReference>
<feature type="compositionally biased region" description="Basic and acidic residues" evidence="5">
    <location>
        <begin position="332"/>
        <end position="342"/>
    </location>
</feature>
<dbReference type="InterPro" id="IPR001849">
    <property type="entry name" value="PH_domain"/>
</dbReference>
<evidence type="ECO:0000313" key="8">
    <source>
        <dbReference type="EMBL" id="KAF2538621.1"/>
    </source>
</evidence>
<feature type="coiled-coil region" evidence="4">
    <location>
        <begin position="593"/>
        <end position="627"/>
    </location>
</feature>
<dbReference type="SUPFAM" id="SSF48350">
    <property type="entry name" value="GTPase activation domain, GAP"/>
    <property type="match status" value="1"/>
</dbReference>
<evidence type="ECO:0000256" key="4">
    <source>
        <dbReference type="SAM" id="Coils"/>
    </source>
</evidence>
<dbReference type="Gene3D" id="1.25.40.10">
    <property type="entry name" value="Tetratricopeptide repeat domain"/>
    <property type="match status" value="1"/>
</dbReference>
<evidence type="ECO:0000259" key="7">
    <source>
        <dbReference type="PROSITE" id="PS50238"/>
    </source>
</evidence>
<dbReference type="InterPro" id="IPR052799">
    <property type="entry name" value="Rho_GAP_Regulators"/>
</dbReference>
<dbReference type="PANTHER" id="PTHR46265">
    <property type="entry name" value="RHO GTPASE-ACTIVATING PROTEIN 7"/>
    <property type="match status" value="1"/>
</dbReference>
<feature type="region of interest" description="Disordered" evidence="5">
    <location>
        <begin position="1591"/>
        <end position="1666"/>
    </location>
</feature>
<feature type="coiled-coil region" evidence="4">
    <location>
        <begin position="174"/>
        <end position="208"/>
    </location>
</feature>